<name>A0A2S9TE10_9BACT</name>
<evidence type="ECO:0000313" key="12">
    <source>
        <dbReference type="EMBL" id="PRM89474.1"/>
    </source>
</evidence>
<proteinExistence type="predicted"/>
<dbReference type="InterPro" id="IPR000644">
    <property type="entry name" value="CBS_dom"/>
</dbReference>
<keyword evidence="6 8" id="KW-0472">Membrane</keyword>
<dbReference type="EMBL" id="NXGI01000012">
    <property type="protein sequence ID" value="PRM97055.1"/>
    <property type="molecule type" value="Genomic_DNA"/>
</dbReference>
<dbReference type="PROSITE" id="PS51371">
    <property type="entry name" value="CBS"/>
    <property type="match status" value="1"/>
</dbReference>
<feature type="transmembrane region" description="Helical" evidence="9">
    <location>
        <begin position="121"/>
        <end position="146"/>
    </location>
</feature>
<sequence length="348" mass="39489">MTLLVTYLLLTLILSFMCSLLEATLLSSTSSYIESLDKKGYSPKTVDLAKDVKQNIDKSISSILTLNTFANTMGAAGVGAQAAIIFGSNWQAVIAFVLTLMVLFISEIFPKTLGAIYWRKFIVPAAYIISFMVKITYPFIFLATFITNALQKGRKNEANFSKDEIITIVDMSEKEGILQAKESILIKNLFKLRNIKAKDIMTPRTVVFAFDSKTTVKEALLNDNLYVYSRIPVYNESIDDIMGMVFKQTILEKRVKKKKNTLLKDIMVPVHKVPENLSVSVLFDMFIRMKMHLFVVQDEYGQTSGIVTLEDTLETMLGIEIVDEMDQVTDMQEFAKDENKRLQRLQRV</sequence>
<organism evidence="13 15">
    <name type="scientific">Aliarcobacter cryaerophilus</name>
    <dbReference type="NCBI Taxonomy" id="28198"/>
    <lineage>
        <taxon>Bacteria</taxon>
        <taxon>Pseudomonadati</taxon>
        <taxon>Campylobacterota</taxon>
        <taxon>Epsilonproteobacteria</taxon>
        <taxon>Campylobacterales</taxon>
        <taxon>Arcobacteraceae</taxon>
        <taxon>Aliarcobacter</taxon>
    </lineage>
</organism>
<evidence type="ECO:0000259" key="11">
    <source>
        <dbReference type="PROSITE" id="PS51846"/>
    </source>
</evidence>
<evidence type="ECO:0000256" key="1">
    <source>
        <dbReference type="ARBA" id="ARBA00004141"/>
    </source>
</evidence>
<evidence type="ECO:0000256" key="9">
    <source>
        <dbReference type="SAM" id="Phobius"/>
    </source>
</evidence>
<reference evidence="14 15" key="1">
    <citation type="submission" date="2017-09" db="EMBL/GenBank/DDBJ databases">
        <title>Reassesment of A. cryaerophilus.</title>
        <authorList>
            <person name="Perez-Cataluna A."/>
            <person name="Collado L."/>
            <person name="Salgado O."/>
            <person name="Lefinanco V."/>
            <person name="Figueras M.J."/>
        </authorList>
    </citation>
    <scope>NUCLEOTIDE SEQUENCE [LARGE SCALE GENOMIC DNA]</scope>
    <source>
        <strain evidence="13 15">LMG 9065</strain>
        <strain evidence="12 14">LMG 9871</strain>
    </source>
</reference>
<dbReference type="Proteomes" id="UP000238649">
    <property type="component" value="Unassembled WGS sequence"/>
</dbReference>
<dbReference type="InterPro" id="IPR002550">
    <property type="entry name" value="CNNM"/>
</dbReference>
<dbReference type="AlphaFoldDB" id="A0A2S9TE10"/>
<evidence type="ECO:0000256" key="5">
    <source>
        <dbReference type="ARBA" id="ARBA00023122"/>
    </source>
</evidence>
<dbReference type="InterPro" id="IPR044751">
    <property type="entry name" value="Ion_transp-like_CBS"/>
</dbReference>
<dbReference type="OrthoDB" id="9798188at2"/>
<keyword evidence="5 7" id="KW-0129">CBS domain</keyword>
<keyword evidence="4 8" id="KW-1133">Transmembrane helix</keyword>
<comment type="subcellular location">
    <subcellularLocation>
        <location evidence="1">Membrane</location>
        <topology evidence="1">Multi-pass membrane protein</topology>
    </subcellularLocation>
</comment>
<evidence type="ECO:0000313" key="14">
    <source>
        <dbReference type="Proteomes" id="UP000238649"/>
    </source>
</evidence>
<evidence type="ECO:0000256" key="6">
    <source>
        <dbReference type="ARBA" id="ARBA00023136"/>
    </source>
</evidence>
<dbReference type="Pfam" id="PF00571">
    <property type="entry name" value="CBS"/>
    <property type="match status" value="1"/>
</dbReference>
<accession>A0A2S9TE10</accession>
<dbReference type="EMBL" id="NXGH01000020">
    <property type="protein sequence ID" value="PRM89474.1"/>
    <property type="molecule type" value="Genomic_DNA"/>
</dbReference>
<keyword evidence="3" id="KW-0677">Repeat</keyword>
<dbReference type="GO" id="GO:0005886">
    <property type="term" value="C:plasma membrane"/>
    <property type="evidence" value="ECO:0007669"/>
    <property type="project" value="TreeGrafter"/>
</dbReference>
<feature type="domain" description="CNNM transmembrane" evidence="11">
    <location>
        <begin position="1"/>
        <end position="182"/>
    </location>
</feature>
<comment type="caution">
    <text evidence="13">The sequence shown here is derived from an EMBL/GenBank/DDBJ whole genome shotgun (WGS) entry which is preliminary data.</text>
</comment>
<dbReference type="CDD" id="cd04590">
    <property type="entry name" value="CBS_pair_CorC_HlyC_assoc"/>
    <property type="match status" value="1"/>
</dbReference>
<evidence type="ECO:0000256" key="8">
    <source>
        <dbReference type="PROSITE-ProRule" id="PRU01193"/>
    </source>
</evidence>
<evidence type="ECO:0000313" key="15">
    <source>
        <dbReference type="Proteomes" id="UP000239151"/>
    </source>
</evidence>
<evidence type="ECO:0000256" key="4">
    <source>
        <dbReference type="ARBA" id="ARBA00022989"/>
    </source>
</evidence>
<protein>
    <submittedName>
        <fullName evidence="13">Transporter</fullName>
    </submittedName>
</protein>
<evidence type="ECO:0000256" key="2">
    <source>
        <dbReference type="ARBA" id="ARBA00022692"/>
    </source>
</evidence>
<keyword evidence="2 8" id="KW-0812">Transmembrane</keyword>
<dbReference type="InterPro" id="IPR046342">
    <property type="entry name" value="CBS_dom_sf"/>
</dbReference>
<gene>
    <name evidence="13" type="ORF">CJ670_06080</name>
    <name evidence="12" type="ORF">CJ671_07355</name>
</gene>
<feature type="transmembrane region" description="Helical" evidence="9">
    <location>
        <begin position="90"/>
        <end position="109"/>
    </location>
</feature>
<dbReference type="PROSITE" id="PS51846">
    <property type="entry name" value="CNNM"/>
    <property type="match status" value="1"/>
</dbReference>
<dbReference type="PANTHER" id="PTHR22777">
    <property type="entry name" value="HEMOLYSIN-RELATED"/>
    <property type="match status" value="1"/>
</dbReference>
<dbReference type="SUPFAM" id="SSF54631">
    <property type="entry name" value="CBS-domain pair"/>
    <property type="match status" value="1"/>
</dbReference>
<dbReference type="PANTHER" id="PTHR22777:SF4">
    <property type="entry name" value="UPF0053 PROTEIN SLL1254"/>
    <property type="match status" value="1"/>
</dbReference>
<dbReference type="Proteomes" id="UP000239151">
    <property type="component" value="Unassembled WGS sequence"/>
</dbReference>
<dbReference type="RefSeq" id="WP_105912068.1">
    <property type="nucleotide sequence ID" value="NZ_NXGH01000020.1"/>
</dbReference>
<evidence type="ECO:0000313" key="13">
    <source>
        <dbReference type="EMBL" id="PRM97055.1"/>
    </source>
</evidence>
<evidence type="ECO:0000259" key="10">
    <source>
        <dbReference type="PROSITE" id="PS51371"/>
    </source>
</evidence>
<dbReference type="Pfam" id="PF01595">
    <property type="entry name" value="CNNM"/>
    <property type="match status" value="1"/>
</dbReference>
<feature type="domain" description="CBS" evidence="10">
    <location>
        <begin position="266"/>
        <end position="324"/>
    </location>
</feature>
<evidence type="ECO:0000256" key="7">
    <source>
        <dbReference type="PROSITE-ProRule" id="PRU00703"/>
    </source>
</evidence>
<dbReference type="Gene3D" id="3.10.580.10">
    <property type="entry name" value="CBS-domain"/>
    <property type="match status" value="1"/>
</dbReference>
<evidence type="ECO:0000256" key="3">
    <source>
        <dbReference type="ARBA" id="ARBA00022737"/>
    </source>
</evidence>